<evidence type="ECO:0000256" key="5">
    <source>
        <dbReference type="SAM" id="Phobius"/>
    </source>
</evidence>
<organism evidence="7">
    <name type="scientific">freshwater metagenome</name>
    <dbReference type="NCBI Taxonomy" id="449393"/>
    <lineage>
        <taxon>unclassified sequences</taxon>
        <taxon>metagenomes</taxon>
        <taxon>ecological metagenomes</taxon>
    </lineage>
</organism>
<keyword evidence="3" id="KW-0732">Signal</keyword>
<evidence type="ECO:0000256" key="2">
    <source>
        <dbReference type="ARBA" id="ARBA00022525"/>
    </source>
</evidence>
<evidence type="ECO:0000256" key="1">
    <source>
        <dbReference type="ARBA" id="ARBA00004613"/>
    </source>
</evidence>
<sequence length="346" mass="37058">MDIGSVTLTRRHRSARSDPPVPSCDESGAPVFALRRFVVLAVLAPCVLAAALAVTLASAGPPPAPSSGHPTVDPERPVRMLPTISRFRPSPIGAARSIKPMEYHGGPVMTGPIKVYVIWYGNWSRKTRRRAIITDFLNNLAGPRFAINMTYPDASGATVANSLTLAGQHFDRYSAGRTSVTDAKIGRIVASAIRLAKLPSDPNGIYLVLTSNDVGKPGFLTQYCGWHSFRRIGAHSIKYAFVGDPTGPNLLVCGAQKVSPNADAGADAMVSVIAHEIDEAVTDPELNAWYDSTGAENADRCSWSYGPTFPVGRAKANVRLGTRNFLIQRNWLNTARGGCVLEVPPA</sequence>
<dbReference type="PANTHER" id="PTHR31279">
    <property type="entry name" value="PROTEIN EXORDIUM-LIKE 5"/>
    <property type="match status" value="1"/>
</dbReference>
<evidence type="ECO:0000313" key="6">
    <source>
        <dbReference type="EMBL" id="CAB4692966.1"/>
    </source>
</evidence>
<dbReference type="EMBL" id="CAEZYY010000017">
    <property type="protein sequence ID" value="CAB4757150.1"/>
    <property type="molecule type" value="Genomic_DNA"/>
</dbReference>
<evidence type="ECO:0000256" key="3">
    <source>
        <dbReference type="ARBA" id="ARBA00022729"/>
    </source>
</evidence>
<dbReference type="Pfam" id="PF04674">
    <property type="entry name" value="Phi_1"/>
    <property type="match status" value="1"/>
</dbReference>
<accession>A0A6J6UBI6</accession>
<dbReference type="PANTHER" id="PTHR31279:SF58">
    <property type="entry name" value="PROTEIN EXORDIUM-LIKE 2"/>
    <property type="match status" value="1"/>
</dbReference>
<protein>
    <submittedName>
        <fullName evidence="7">Unannotated protein</fullName>
    </submittedName>
</protein>
<dbReference type="GO" id="GO:0005576">
    <property type="term" value="C:extracellular region"/>
    <property type="evidence" value="ECO:0007669"/>
    <property type="project" value="UniProtKB-SubCell"/>
</dbReference>
<evidence type="ECO:0000313" key="7">
    <source>
        <dbReference type="EMBL" id="CAB4757150.1"/>
    </source>
</evidence>
<feature type="transmembrane region" description="Helical" evidence="5">
    <location>
        <begin position="37"/>
        <end position="57"/>
    </location>
</feature>
<dbReference type="AlphaFoldDB" id="A0A6J6UBI6"/>
<name>A0A6J6UBI6_9ZZZZ</name>
<keyword evidence="5" id="KW-1133">Transmembrane helix</keyword>
<keyword evidence="5" id="KW-0812">Transmembrane</keyword>
<evidence type="ECO:0000313" key="8">
    <source>
        <dbReference type="EMBL" id="CAB4885499.1"/>
    </source>
</evidence>
<gene>
    <name evidence="6" type="ORF">UFOPK2602_00126</name>
    <name evidence="7" type="ORF">UFOPK2806_01400</name>
    <name evidence="8" type="ORF">UFOPK3417_01867</name>
</gene>
<keyword evidence="2" id="KW-0964">Secreted</keyword>
<feature type="region of interest" description="Disordered" evidence="4">
    <location>
        <begin position="1"/>
        <end position="25"/>
    </location>
</feature>
<dbReference type="EMBL" id="CAFBLR010000244">
    <property type="protein sequence ID" value="CAB4885499.1"/>
    <property type="molecule type" value="Genomic_DNA"/>
</dbReference>
<comment type="subcellular location">
    <subcellularLocation>
        <location evidence="1">Secreted</location>
    </subcellularLocation>
</comment>
<keyword evidence="5" id="KW-0472">Membrane</keyword>
<dbReference type="InterPro" id="IPR006766">
    <property type="entry name" value="EXORDIUM-like"/>
</dbReference>
<proteinExistence type="predicted"/>
<reference evidence="7" key="1">
    <citation type="submission" date="2020-05" db="EMBL/GenBank/DDBJ databases">
        <authorList>
            <person name="Chiriac C."/>
            <person name="Salcher M."/>
            <person name="Ghai R."/>
            <person name="Kavagutti S V."/>
        </authorList>
    </citation>
    <scope>NUCLEOTIDE SEQUENCE</scope>
</reference>
<evidence type="ECO:0000256" key="4">
    <source>
        <dbReference type="SAM" id="MobiDB-lite"/>
    </source>
</evidence>
<dbReference type="EMBL" id="CAEZXX010000003">
    <property type="protein sequence ID" value="CAB4692966.1"/>
    <property type="molecule type" value="Genomic_DNA"/>
</dbReference>